<dbReference type="Gene3D" id="1.50.40.10">
    <property type="entry name" value="Mitochondrial carrier domain"/>
    <property type="match status" value="2"/>
</dbReference>
<dbReference type="InterPro" id="IPR002067">
    <property type="entry name" value="MCP"/>
</dbReference>
<protein>
    <submittedName>
        <fullName evidence="11">Mitochondrial carrier</fullName>
    </submittedName>
</protein>
<keyword evidence="4 9" id="KW-0812">Transmembrane</keyword>
<evidence type="ECO:0000313" key="11">
    <source>
        <dbReference type="EMBL" id="ORY46750.1"/>
    </source>
</evidence>
<evidence type="ECO:0000256" key="6">
    <source>
        <dbReference type="ARBA" id="ARBA00022989"/>
    </source>
</evidence>
<evidence type="ECO:0000256" key="9">
    <source>
        <dbReference type="PROSITE-ProRule" id="PRU00282"/>
    </source>
</evidence>
<dbReference type="GO" id="GO:0031966">
    <property type="term" value="C:mitochondrial membrane"/>
    <property type="evidence" value="ECO:0007669"/>
    <property type="project" value="UniProtKB-SubCell"/>
</dbReference>
<comment type="similarity">
    <text evidence="2 10">Belongs to the mitochondrial carrier (TC 2.A.29) family.</text>
</comment>
<evidence type="ECO:0000256" key="10">
    <source>
        <dbReference type="RuleBase" id="RU000488"/>
    </source>
</evidence>
<keyword evidence="6" id="KW-1133">Transmembrane helix</keyword>
<dbReference type="GO" id="GO:1902603">
    <property type="term" value="P:carnitine transmembrane transport"/>
    <property type="evidence" value="ECO:0007669"/>
    <property type="project" value="TreeGrafter"/>
</dbReference>
<keyword evidence="12" id="KW-1185">Reference proteome</keyword>
<dbReference type="PANTHER" id="PTHR45624:SF4">
    <property type="entry name" value="CONGESTED-LIKE TRACHEA PROTEIN-RELATED"/>
    <property type="match status" value="1"/>
</dbReference>
<feature type="repeat" description="Solcar" evidence="9">
    <location>
        <begin position="105"/>
        <end position="194"/>
    </location>
</feature>
<dbReference type="STRING" id="329046.A0A1Y2CI79"/>
<dbReference type="EMBL" id="MCGO01000015">
    <property type="protein sequence ID" value="ORY46750.1"/>
    <property type="molecule type" value="Genomic_DNA"/>
</dbReference>
<comment type="caution">
    <text evidence="11">The sequence shown here is derived from an EMBL/GenBank/DDBJ whole genome shotgun (WGS) entry which is preliminary data.</text>
</comment>
<keyword evidence="5" id="KW-0677">Repeat</keyword>
<dbReference type="OrthoDB" id="14252at2759"/>
<dbReference type="Pfam" id="PF00153">
    <property type="entry name" value="Mito_carr"/>
    <property type="match status" value="3"/>
</dbReference>
<dbReference type="SUPFAM" id="SSF103506">
    <property type="entry name" value="Mitochondrial carrier"/>
    <property type="match status" value="1"/>
</dbReference>
<gene>
    <name evidence="11" type="ORF">BCR33DRAFT_757751</name>
</gene>
<organism evidence="11 12">
    <name type="scientific">Rhizoclosmatium globosum</name>
    <dbReference type="NCBI Taxonomy" id="329046"/>
    <lineage>
        <taxon>Eukaryota</taxon>
        <taxon>Fungi</taxon>
        <taxon>Fungi incertae sedis</taxon>
        <taxon>Chytridiomycota</taxon>
        <taxon>Chytridiomycota incertae sedis</taxon>
        <taxon>Chytridiomycetes</taxon>
        <taxon>Chytridiales</taxon>
        <taxon>Chytriomycetaceae</taxon>
        <taxon>Rhizoclosmatium</taxon>
    </lineage>
</organism>
<evidence type="ECO:0000313" key="12">
    <source>
        <dbReference type="Proteomes" id="UP000193642"/>
    </source>
</evidence>
<sequence>MVKRIELDQLTAFVAGGCGGISNVLVGYPFDTLKVKMQTTTNQYKNMADCFKQTIAKQGVKGLYRGITSPLLGVTPMWALSFWSYEIGQRIAIAFRPSNESHHPLTLAEIAFAGCCSSIPTTIVTTPMERLKVILQTQGQPNSVTQYRGMSDALVGVLKEGGVKGLYRGTVATLLRDVPGGAVYYATYEYVYMKLKVGDTISIPAALFAGGMSGVAMWSVVLPMDVVKNRVQASPAGTYKGVFDCAAKVLKEGGVPALYKGFGPAMVRAFPANAAGWAGRMGALELIRWVKGEQ</sequence>
<dbReference type="InterPro" id="IPR018108">
    <property type="entry name" value="MCP_transmembrane"/>
</dbReference>
<keyword evidence="7" id="KW-0496">Mitochondrion</keyword>
<feature type="repeat" description="Solcar" evidence="9">
    <location>
        <begin position="201"/>
        <end position="286"/>
    </location>
</feature>
<dbReference type="GO" id="GO:0015227">
    <property type="term" value="F:O-acyl-L-carnitine transmembrane transporter activity"/>
    <property type="evidence" value="ECO:0007669"/>
    <property type="project" value="TreeGrafter"/>
</dbReference>
<dbReference type="InterPro" id="IPR023395">
    <property type="entry name" value="MCP_dom_sf"/>
</dbReference>
<dbReference type="PRINTS" id="PR00926">
    <property type="entry name" value="MITOCARRIER"/>
</dbReference>
<dbReference type="PANTHER" id="PTHR45624">
    <property type="entry name" value="MITOCHONDRIAL BASIC AMINO ACIDS TRANSPORTER-RELATED"/>
    <property type="match status" value="1"/>
</dbReference>
<dbReference type="PROSITE" id="PS50920">
    <property type="entry name" value="SOLCAR"/>
    <property type="match status" value="3"/>
</dbReference>
<keyword evidence="3 10" id="KW-0813">Transport</keyword>
<evidence type="ECO:0000256" key="4">
    <source>
        <dbReference type="ARBA" id="ARBA00022692"/>
    </source>
</evidence>
<evidence type="ECO:0000256" key="8">
    <source>
        <dbReference type="ARBA" id="ARBA00023136"/>
    </source>
</evidence>
<evidence type="ECO:0000256" key="5">
    <source>
        <dbReference type="ARBA" id="ARBA00022737"/>
    </source>
</evidence>
<feature type="repeat" description="Solcar" evidence="9">
    <location>
        <begin position="7"/>
        <end position="91"/>
    </location>
</feature>
<name>A0A1Y2CI79_9FUNG</name>
<accession>A0A1Y2CI79</accession>
<keyword evidence="8 9" id="KW-0472">Membrane</keyword>
<comment type="subcellular location">
    <subcellularLocation>
        <location evidence="1">Mitochondrion membrane</location>
        <topology evidence="1">Multi-pass membrane protein</topology>
    </subcellularLocation>
</comment>
<reference evidence="11 12" key="1">
    <citation type="submission" date="2016-07" db="EMBL/GenBank/DDBJ databases">
        <title>Pervasive Adenine N6-methylation of Active Genes in Fungi.</title>
        <authorList>
            <consortium name="DOE Joint Genome Institute"/>
            <person name="Mondo S.J."/>
            <person name="Dannebaum R.O."/>
            <person name="Kuo R.C."/>
            <person name="Labutti K."/>
            <person name="Haridas S."/>
            <person name="Kuo A."/>
            <person name="Salamov A."/>
            <person name="Ahrendt S.R."/>
            <person name="Lipzen A."/>
            <person name="Sullivan W."/>
            <person name="Andreopoulos W.B."/>
            <person name="Clum A."/>
            <person name="Lindquist E."/>
            <person name="Daum C."/>
            <person name="Ramamoorthy G.K."/>
            <person name="Gryganskyi A."/>
            <person name="Culley D."/>
            <person name="Magnuson J.K."/>
            <person name="James T.Y."/>
            <person name="O'Malley M.A."/>
            <person name="Stajich J.E."/>
            <person name="Spatafora J.W."/>
            <person name="Visel A."/>
            <person name="Grigoriev I.V."/>
        </authorList>
    </citation>
    <scope>NUCLEOTIDE SEQUENCE [LARGE SCALE GENOMIC DNA]</scope>
    <source>
        <strain evidence="11 12">JEL800</strain>
    </source>
</reference>
<dbReference type="InterPro" id="IPR050567">
    <property type="entry name" value="Mitochondrial_Carrier"/>
</dbReference>
<evidence type="ECO:0000256" key="2">
    <source>
        <dbReference type="ARBA" id="ARBA00006375"/>
    </source>
</evidence>
<evidence type="ECO:0000256" key="7">
    <source>
        <dbReference type="ARBA" id="ARBA00023128"/>
    </source>
</evidence>
<evidence type="ECO:0000256" key="3">
    <source>
        <dbReference type="ARBA" id="ARBA00022448"/>
    </source>
</evidence>
<dbReference type="AlphaFoldDB" id="A0A1Y2CI79"/>
<dbReference type="Proteomes" id="UP000193642">
    <property type="component" value="Unassembled WGS sequence"/>
</dbReference>
<dbReference type="GO" id="GO:0006839">
    <property type="term" value="P:mitochondrial transport"/>
    <property type="evidence" value="ECO:0007669"/>
    <property type="project" value="TreeGrafter"/>
</dbReference>
<proteinExistence type="inferred from homology"/>
<evidence type="ECO:0000256" key="1">
    <source>
        <dbReference type="ARBA" id="ARBA00004225"/>
    </source>
</evidence>